<name>A0ABW2KWT4_9PROT</name>
<evidence type="ECO:0000256" key="3">
    <source>
        <dbReference type="ARBA" id="ARBA00012142"/>
    </source>
</evidence>
<comment type="catalytic activity">
    <reaction evidence="12">
        <text>pyruvate + ATP = phosphoenolpyruvate + ADP + H(+)</text>
        <dbReference type="Rhea" id="RHEA:18157"/>
        <dbReference type="ChEBI" id="CHEBI:15361"/>
        <dbReference type="ChEBI" id="CHEBI:15378"/>
        <dbReference type="ChEBI" id="CHEBI:30616"/>
        <dbReference type="ChEBI" id="CHEBI:58702"/>
        <dbReference type="ChEBI" id="CHEBI:456216"/>
        <dbReference type="EC" id="2.7.1.40"/>
    </reaction>
</comment>
<keyword evidence="5" id="KW-0479">Metal-binding</keyword>
<keyword evidence="7 12" id="KW-0418">Kinase</keyword>
<feature type="domain" description="Pyruvate kinase barrel" evidence="13">
    <location>
        <begin position="152"/>
        <end position="476"/>
    </location>
</feature>
<evidence type="ECO:0000256" key="11">
    <source>
        <dbReference type="ARBA" id="ARBA00023317"/>
    </source>
</evidence>
<dbReference type="Gene3D" id="2.40.33.10">
    <property type="entry name" value="PK beta-barrel domain-like"/>
    <property type="match status" value="1"/>
</dbReference>
<dbReference type="PANTHER" id="PTHR11817">
    <property type="entry name" value="PYRUVATE KINASE"/>
    <property type="match status" value="1"/>
</dbReference>
<dbReference type="Gene3D" id="3.20.20.60">
    <property type="entry name" value="Phosphoenolpyruvate-binding domains"/>
    <property type="match status" value="1"/>
</dbReference>
<evidence type="ECO:0000256" key="10">
    <source>
        <dbReference type="ARBA" id="ARBA00023152"/>
    </source>
</evidence>
<dbReference type="Proteomes" id="UP001596456">
    <property type="component" value="Unassembled WGS sequence"/>
</dbReference>
<evidence type="ECO:0000256" key="5">
    <source>
        <dbReference type="ARBA" id="ARBA00022723"/>
    </source>
</evidence>
<keyword evidence="10 12" id="KW-0324">Glycolysis</keyword>
<dbReference type="InterPro" id="IPR040442">
    <property type="entry name" value="Pyrv_kinase-like_dom_sf"/>
</dbReference>
<dbReference type="InterPro" id="IPR015806">
    <property type="entry name" value="Pyrv_Knase_insert_dom_sf"/>
</dbReference>
<dbReference type="InterPro" id="IPR011037">
    <property type="entry name" value="Pyrv_Knase-like_insert_dom_sf"/>
</dbReference>
<proteinExistence type="inferred from homology"/>
<keyword evidence="9 12" id="KW-0460">Magnesium</keyword>
<protein>
    <recommendedName>
        <fullName evidence="3 12">Pyruvate kinase</fullName>
        <ecNumber evidence="3 12">2.7.1.40</ecNumber>
    </recommendedName>
</protein>
<keyword evidence="6" id="KW-0547">Nucleotide-binding</keyword>
<keyword evidence="4 12" id="KW-0808">Transferase</keyword>
<dbReference type="InterPro" id="IPR015793">
    <property type="entry name" value="Pyrv_Knase_brl"/>
</dbReference>
<comment type="caution">
    <text evidence="14">The sequence shown here is derived from an EMBL/GenBank/DDBJ whole genome shotgun (WGS) entry which is preliminary data.</text>
</comment>
<keyword evidence="11 14" id="KW-0670">Pyruvate</keyword>
<dbReference type="RefSeq" id="WP_377359194.1">
    <property type="nucleotide sequence ID" value="NZ_JBHTCM010000010.1"/>
</dbReference>
<comment type="similarity">
    <text evidence="2 12">Belongs to the pyruvate kinase family.</text>
</comment>
<dbReference type="Pfam" id="PF00224">
    <property type="entry name" value="PK"/>
    <property type="match status" value="1"/>
</dbReference>
<gene>
    <name evidence="14" type="ORF">ACFQPS_11815</name>
</gene>
<dbReference type="InterPro" id="IPR001697">
    <property type="entry name" value="Pyr_Knase"/>
</dbReference>
<organism evidence="14 15">
    <name type="scientific">Rhodocista pekingensis</name>
    <dbReference type="NCBI Taxonomy" id="201185"/>
    <lineage>
        <taxon>Bacteria</taxon>
        <taxon>Pseudomonadati</taxon>
        <taxon>Pseudomonadota</taxon>
        <taxon>Alphaproteobacteria</taxon>
        <taxon>Rhodospirillales</taxon>
        <taxon>Azospirillaceae</taxon>
        <taxon>Rhodocista</taxon>
    </lineage>
</organism>
<evidence type="ECO:0000256" key="1">
    <source>
        <dbReference type="ARBA" id="ARBA00004997"/>
    </source>
</evidence>
<dbReference type="GO" id="GO:0016301">
    <property type="term" value="F:kinase activity"/>
    <property type="evidence" value="ECO:0007669"/>
    <property type="project" value="UniProtKB-KW"/>
</dbReference>
<dbReference type="PRINTS" id="PR01050">
    <property type="entry name" value="PYRUVTKNASE"/>
</dbReference>
<evidence type="ECO:0000256" key="8">
    <source>
        <dbReference type="ARBA" id="ARBA00022840"/>
    </source>
</evidence>
<evidence type="ECO:0000313" key="15">
    <source>
        <dbReference type="Proteomes" id="UP001596456"/>
    </source>
</evidence>
<evidence type="ECO:0000313" key="14">
    <source>
        <dbReference type="EMBL" id="MFC7333850.1"/>
    </source>
</evidence>
<evidence type="ECO:0000256" key="7">
    <source>
        <dbReference type="ARBA" id="ARBA00022777"/>
    </source>
</evidence>
<evidence type="ECO:0000256" key="9">
    <source>
        <dbReference type="ARBA" id="ARBA00022842"/>
    </source>
</evidence>
<evidence type="ECO:0000256" key="4">
    <source>
        <dbReference type="ARBA" id="ARBA00022679"/>
    </source>
</evidence>
<evidence type="ECO:0000256" key="2">
    <source>
        <dbReference type="ARBA" id="ARBA00008663"/>
    </source>
</evidence>
<dbReference type="EC" id="2.7.1.40" evidence="3 12"/>
<keyword evidence="8" id="KW-0067">ATP-binding</keyword>
<comment type="pathway">
    <text evidence="1 12">Carbohydrate degradation; glycolysis; pyruvate from D-glyceraldehyde 3-phosphate: step 5/5.</text>
</comment>
<keyword evidence="15" id="KW-1185">Reference proteome</keyword>
<accession>A0ABW2KWT4</accession>
<sequence length="512" mass="54938">MPDTVPLPPEAGCHPPDFSHAAAASPAALLGLVSGLRDCVAAEAAAVLAGWGDRVERRPFRLSAVNFADYLALRRHDLRPLQTALMPWGLSSLGRCEARVRANLDAVAAALAAIAGAPRPGAFPGARRYFRGERLLARNAVELFGPRPDGPRQVRILVTLPPEAATDPALMRRLVEAGTDAVRINCAHDSPDAWGRMIANLRAAEAAAGRRVRVLMDLAGPKVRTGSILGPAGDRRIGIGDPLLLTAAAAFPRRDAPLHQATCTIPDVLACARPGHRVFIDDGRVGAVVAAAGPDGLLLRVEHAPPDGHRLKPEKGLNFPDTELGLAALTDDDRADLDFVAAHADLIGYSFVQSAEDVHALQEELRRRRPDDWRRLGLVAKIETPRAVRNLPGIIVAAAGRQPFGIMIARGDLAVELGFERTAEMQEEILWLAEAAHVPVIWATQVLETLVKKGLPTRGEMTDAAMASRAECVMLNKGEHVAEAVAALDRLLGRMAGHQMKKTPRLRALLSW</sequence>
<evidence type="ECO:0000256" key="12">
    <source>
        <dbReference type="RuleBase" id="RU000504"/>
    </source>
</evidence>
<dbReference type="SUPFAM" id="SSF50800">
    <property type="entry name" value="PK beta-barrel domain-like"/>
    <property type="match status" value="1"/>
</dbReference>
<dbReference type="EMBL" id="JBHTCM010000010">
    <property type="protein sequence ID" value="MFC7333850.1"/>
    <property type="molecule type" value="Genomic_DNA"/>
</dbReference>
<dbReference type="SUPFAM" id="SSF51621">
    <property type="entry name" value="Phosphoenolpyruvate/pyruvate domain"/>
    <property type="match status" value="1"/>
</dbReference>
<reference evidence="15" key="1">
    <citation type="journal article" date="2019" name="Int. J. Syst. Evol. Microbiol.">
        <title>The Global Catalogue of Microorganisms (GCM) 10K type strain sequencing project: providing services to taxonomists for standard genome sequencing and annotation.</title>
        <authorList>
            <consortium name="The Broad Institute Genomics Platform"/>
            <consortium name="The Broad Institute Genome Sequencing Center for Infectious Disease"/>
            <person name="Wu L."/>
            <person name="Ma J."/>
        </authorList>
    </citation>
    <scope>NUCLEOTIDE SEQUENCE [LARGE SCALE GENOMIC DNA]</scope>
    <source>
        <strain evidence="15">CGMCC 1.16275</strain>
    </source>
</reference>
<evidence type="ECO:0000256" key="6">
    <source>
        <dbReference type="ARBA" id="ARBA00022741"/>
    </source>
</evidence>
<evidence type="ECO:0000259" key="13">
    <source>
        <dbReference type="Pfam" id="PF00224"/>
    </source>
</evidence>
<dbReference type="InterPro" id="IPR015813">
    <property type="entry name" value="Pyrv/PenolPyrv_kinase-like_dom"/>
</dbReference>